<dbReference type="Proteomes" id="UP000327044">
    <property type="component" value="Unassembled WGS sequence"/>
</dbReference>
<evidence type="ECO:0000313" key="2">
    <source>
        <dbReference type="Proteomes" id="UP000327044"/>
    </source>
</evidence>
<dbReference type="EMBL" id="VVIM01000001">
    <property type="protein sequence ID" value="KAB0805054.1"/>
    <property type="molecule type" value="Genomic_DNA"/>
</dbReference>
<reference evidence="1 2" key="1">
    <citation type="journal article" date="2018" name="Elife">
        <title>Firefly genomes illuminate parallel origins of bioluminescence in beetles.</title>
        <authorList>
            <person name="Fallon T.R."/>
            <person name="Lower S.E."/>
            <person name="Chang C.H."/>
            <person name="Bessho-Uehara M."/>
            <person name="Martin G.J."/>
            <person name="Bewick A.J."/>
            <person name="Behringer M."/>
            <person name="Debat H.J."/>
            <person name="Wong I."/>
            <person name="Day J.C."/>
            <person name="Suvorov A."/>
            <person name="Silva C.J."/>
            <person name="Stanger-Hall K.F."/>
            <person name="Hall D.W."/>
            <person name="Schmitz R.J."/>
            <person name="Nelson D.R."/>
            <person name="Lewis S.M."/>
            <person name="Shigenobu S."/>
            <person name="Bybee S.M."/>
            <person name="Larracuente A.M."/>
            <person name="Oba Y."/>
            <person name="Weng J.K."/>
        </authorList>
    </citation>
    <scope>NUCLEOTIDE SEQUENCE [LARGE SCALE GENOMIC DNA]</scope>
    <source>
        <strain evidence="1">1611_PpyrPB1</strain>
        <tissue evidence="1">Whole body</tissue>
    </source>
</reference>
<protein>
    <submittedName>
        <fullName evidence="1">Uncharacterized protein</fullName>
    </submittedName>
</protein>
<accession>A0A5N4B674</accession>
<keyword evidence="2" id="KW-1185">Reference proteome</keyword>
<comment type="caution">
    <text evidence="1">The sequence shown here is derived from an EMBL/GenBank/DDBJ whole genome shotgun (WGS) entry which is preliminary data.</text>
</comment>
<dbReference type="InParanoid" id="A0A5N4B674"/>
<name>A0A5N4B674_PHOPY</name>
<gene>
    <name evidence="1" type="ORF">PPYR_02024</name>
</gene>
<proteinExistence type="predicted"/>
<organism evidence="1 2">
    <name type="scientific">Photinus pyralis</name>
    <name type="common">Common eastern firefly</name>
    <name type="synonym">Lampyris pyralis</name>
    <dbReference type="NCBI Taxonomy" id="7054"/>
    <lineage>
        <taxon>Eukaryota</taxon>
        <taxon>Metazoa</taxon>
        <taxon>Ecdysozoa</taxon>
        <taxon>Arthropoda</taxon>
        <taxon>Hexapoda</taxon>
        <taxon>Insecta</taxon>
        <taxon>Pterygota</taxon>
        <taxon>Neoptera</taxon>
        <taxon>Endopterygota</taxon>
        <taxon>Coleoptera</taxon>
        <taxon>Polyphaga</taxon>
        <taxon>Elateriformia</taxon>
        <taxon>Elateroidea</taxon>
        <taxon>Lampyridae</taxon>
        <taxon>Lampyrinae</taxon>
        <taxon>Photinus</taxon>
    </lineage>
</organism>
<dbReference type="AlphaFoldDB" id="A0A5N4B674"/>
<sequence>MRLLVSLPTGKHIESFTELMRSNLSISLDAESWMIFRIFSFISNDVPIKELKQPLRKNDDPYNLTKSWYADKSFVFDMLLKTLQSIELRLQVSPPPYFVDTELFPTITNVFVSEKCFYFIDSLDVFIDRLTESGLYDKLEQDRKFYAEKEKSKFISE</sequence>
<evidence type="ECO:0000313" key="1">
    <source>
        <dbReference type="EMBL" id="KAB0805054.1"/>
    </source>
</evidence>